<dbReference type="SMART" id="SM00129">
    <property type="entry name" value="KISc"/>
    <property type="match status" value="1"/>
</dbReference>
<keyword evidence="10" id="KW-1185">Reference proteome</keyword>
<dbReference type="PRINTS" id="PR00380">
    <property type="entry name" value="KINESINHEAVY"/>
</dbReference>
<feature type="domain" description="Kinesin motor" evidence="8">
    <location>
        <begin position="380"/>
        <end position="692"/>
    </location>
</feature>
<proteinExistence type="inferred from homology"/>
<dbReference type="PROSITE" id="PS50067">
    <property type="entry name" value="KINESIN_MOTOR_2"/>
    <property type="match status" value="1"/>
</dbReference>
<keyword evidence="6" id="KW-0175">Coiled coil</keyword>
<gene>
    <name evidence="9" type="primary">g11661</name>
    <name evidence="9" type="ORF">VP750_LOCUS10417</name>
</gene>
<protein>
    <recommendedName>
        <fullName evidence="5">Kinesin-like protein</fullName>
    </recommendedName>
</protein>
<dbReference type="InterPro" id="IPR019821">
    <property type="entry name" value="Kinesin_motor_CS"/>
</dbReference>
<comment type="similarity">
    <text evidence="4 5">Belongs to the TRAFAC class myosin-kinesin ATPase superfamily. Kinesin family.</text>
</comment>
<evidence type="ECO:0000256" key="5">
    <source>
        <dbReference type="RuleBase" id="RU000394"/>
    </source>
</evidence>
<evidence type="ECO:0000256" key="3">
    <source>
        <dbReference type="ARBA" id="ARBA00023175"/>
    </source>
</evidence>
<evidence type="ECO:0000259" key="8">
    <source>
        <dbReference type="PROSITE" id="PS50067"/>
    </source>
</evidence>
<feature type="binding site" evidence="4">
    <location>
        <begin position="454"/>
        <end position="461"/>
    </location>
    <ligand>
        <name>ATP</name>
        <dbReference type="ChEBI" id="CHEBI:30616"/>
    </ligand>
</feature>
<feature type="region of interest" description="Disordered" evidence="7">
    <location>
        <begin position="701"/>
        <end position="742"/>
    </location>
</feature>
<evidence type="ECO:0000256" key="4">
    <source>
        <dbReference type="PROSITE-ProRule" id="PRU00283"/>
    </source>
</evidence>
<dbReference type="InterPro" id="IPR001752">
    <property type="entry name" value="Kinesin_motor_dom"/>
</dbReference>
<dbReference type="PANTHER" id="PTHR47972">
    <property type="entry name" value="KINESIN-LIKE PROTEIN KLP-3"/>
    <property type="match status" value="1"/>
</dbReference>
<dbReference type="PROSITE" id="PS00411">
    <property type="entry name" value="KINESIN_MOTOR_1"/>
    <property type="match status" value="1"/>
</dbReference>
<evidence type="ECO:0000313" key="9">
    <source>
        <dbReference type="EMBL" id="CAL5228511.1"/>
    </source>
</evidence>
<dbReference type="InterPro" id="IPR036961">
    <property type="entry name" value="Kinesin_motor_dom_sf"/>
</dbReference>
<dbReference type="PANTHER" id="PTHR47972:SF28">
    <property type="entry name" value="KINESIN-LIKE PROTEIN KLP-3"/>
    <property type="match status" value="1"/>
</dbReference>
<keyword evidence="2 4" id="KW-0067">ATP-binding</keyword>
<dbReference type="Proteomes" id="UP001497392">
    <property type="component" value="Unassembled WGS sequence"/>
</dbReference>
<dbReference type="InterPro" id="IPR027640">
    <property type="entry name" value="Kinesin-like_fam"/>
</dbReference>
<dbReference type="InterPro" id="IPR027417">
    <property type="entry name" value="P-loop_NTPase"/>
</dbReference>
<evidence type="ECO:0000256" key="1">
    <source>
        <dbReference type="ARBA" id="ARBA00022741"/>
    </source>
</evidence>
<feature type="compositionally biased region" description="Low complexity" evidence="7">
    <location>
        <begin position="704"/>
        <end position="718"/>
    </location>
</feature>
<dbReference type="Gene3D" id="3.40.850.10">
    <property type="entry name" value="Kinesin motor domain"/>
    <property type="match status" value="1"/>
</dbReference>
<feature type="coiled-coil region" evidence="6">
    <location>
        <begin position="72"/>
        <end position="174"/>
    </location>
</feature>
<evidence type="ECO:0000256" key="6">
    <source>
        <dbReference type="SAM" id="Coils"/>
    </source>
</evidence>
<evidence type="ECO:0000313" key="10">
    <source>
        <dbReference type="Proteomes" id="UP001497392"/>
    </source>
</evidence>
<reference evidence="9 10" key="1">
    <citation type="submission" date="2024-06" db="EMBL/GenBank/DDBJ databases">
        <authorList>
            <person name="Kraege A."/>
            <person name="Thomma B."/>
        </authorList>
    </citation>
    <scope>NUCLEOTIDE SEQUENCE [LARGE SCALE GENOMIC DNA]</scope>
</reference>
<dbReference type="SUPFAM" id="SSF52540">
    <property type="entry name" value="P-loop containing nucleoside triphosphate hydrolases"/>
    <property type="match status" value="1"/>
</dbReference>
<accession>A0ABP1G8I4</accession>
<sequence>MARIRELEHRLFDPDGILGSGDKGDGLMARLADMYRRLSATELAKMLLFTEDNDGDAENVNVNCQASEGQARKVAAQAVIELTDRLAAAEEEAAALRRHLKHTRSLTKVGQELEDVLTERDALRAVNKELAKRVTAPDTPCDGKQQADELKAKIEVLKSASLEASEQVQSLQEETGRLRAELASRAMELDLVQADAAQASQQAQRSAAHADSMQEAIGRLQAELTSKTEELLQASFIILNILIICMATEHAQREAAHAAEELAQTQLELGQSREAEQRALDAQSSLEQERATLREALETERERGDVAECAAHSAQQTLAELEAAHAQQAQQLGSLNDQLAEVRHDLGNASAKARLYEERYKEERALRREVHEELQMLRGNIRVVCRARPGTEQSVLAFPLPGAITVFPPDRTIKEFEFNACFGPESSQEDVWEHVAPLIRSCADGYNACIFAYGQTGSGKTHTMQGPEDDPGVYQRALQELFCATSGSEVSQGADISVAMLEIYKEDVRDLLASESSKALDVCGLGPGRLPPGVDRIAGLTWRPVKDVADVAAALAHGTEQRATSATAMNATSSRSHAVLSVKLAFAEGGQSSLHLVDLAGSERIGRSEVVGQALKEAQSINKSLSALGDVICALQASAKHIPFRNSKLTQVLQDSLCGSSKVMLVCNLSPEAASAGETLSSLNFASRAAQVELGPAKRAAELTAASTPGSTPSTGASSRRKPRAGAASPSDAATGKSPAEGRAKAVVYQDFAGRFHAA</sequence>
<name>A0ABP1G8I4_9CHLO</name>
<evidence type="ECO:0000256" key="7">
    <source>
        <dbReference type="SAM" id="MobiDB-lite"/>
    </source>
</evidence>
<dbReference type="EMBL" id="CAXHTA020000018">
    <property type="protein sequence ID" value="CAL5228511.1"/>
    <property type="molecule type" value="Genomic_DNA"/>
</dbReference>
<keyword evidence="5" id="KW-0493">Microtubule</keyword>
<evidence type="ECO:0000256" key="2">
    <source>
        <dbReference type="ARBA" id="ARBA00022840"/>
    </source>
</evidence>
<dbReference type="Pfam" id="PF00225">
    <property type="entry name" value="Kinesin"/>
    <property type="match status" value="1"/>
</dbReference>
<keyword evidence="3 4" id="KW-0505">Motor protein</keyword>
<organism evidence="9 10">
    <name type="scientific">Coccomyxa viridis</name>
    <dbReference type="NCBI Taxonomy" id="1274662"/>
    <lineage>
        <taxon>Eukaryota</taxon>
        <taxon>Viridiplantae</taxon>
        <taxon>Chlorophyta</taxon>
        <taxon>core chlorophytes</taxon>
        <taxon>Trebouxiophyceae</taxon>
        <taxon>Trebouxiophyceae incertae sedis</taxon>
        <taxon>Coccomyxaceae</taxon>
        <taxon>Coccomyxa</taxon>
    </lineage>
</organism>
<keyword evidence="1 4" id="KW-0547">Nucleotide-binding</keyword>
<feature type="coiled-coil region" evidence="6">
    <location>
        <begin position="210"/>
        <end position="338"/>
    </location>
</feature>
<comment type="caution">
    <text evidence="9">The sequence shown here is derived from an EMBL/GenBank/DDBJ whole genome shotgun (WGS) entry which is preliminary data.</text>
</comment>